<dbReference type="GeneID" id="123037583"/>
<keyword evidence="2" id="KW-1185">Reference proteome</keyword>
<sequence length="51" mass="6159">MRKSAERWRKMAEIAYSFCLIAKAEDIILDLLMIRVLEEEQFLRITEANHY</sequence>
<accession>A0ABM5J855</accession>
<protein>
    <submittedName>
        <fullName evidence="1">Uncharacterized protein</fullName>
    </submittedName>
</protein>
<evidence type="ECO:0000313" key="2">
    <source>
        <dbReference type="Proteomes" id="UP001652680"/>
    </source>
</evidence>
<proteinExistence type="predicted"/>
<reference evidence="2" key="1">
    <citation type="journal article" date="2021" name="Elife">
        <title>Highly contiguous assemblies of 101 drosophilid genomes.</title>
        <authorList>
            <person name="Kim B.Y."/>
            <person name="Wang J.R."/>
            <person name="Miller D.E."/>
            <person name="Barmina O."/>
            <person name="Delaney E."/>
            <person name="Thompson A."/>
            <person name="Comeault A.A."/>
            <person name="Peede D."/>
            <person name="D'Agostino E.R."/>
            <person name="Pelaez J."/>
            <person name="Aguilar J.M."/>
            <person name="Haji D."/>
            <person name="Matsunaga T."/>
            <person name="Armstrong E.E."/>
            <person name="Zych M."/>
            <person name="Ogawa Y."/>
            <person name="Stamenkovic-Radak M."/>
            <person name="Jelic M."/>
            <person name="Veselinovic M.S."/>
            <person name="Tanaskovic M."/>
            <person name="Eric P."/>
            <person name="Gao J.J."/>
            <person name="Katoh T.K."/>
            <person name="Toda M.J."/>
            <person name="Watabe H."/>
            <person name="Watada M."/>
            <person name="Davis J.S."/>
            <person name="Moyle L.C."/>
            <person name="Manoli G."/>
            <person name="Bertolini E."/>
            <person name="Kostal V."/>
            <person name="Hawley R.S."/>
            <person name="Takahashi A."/>
            <person name="Jones C.D."/>
            <person name="Price D.K."/>
            <person name="Whiteman N."/>
            <person name="Kopp A."/>
            <person name="Matute D.R."/>
            <person name="Petrov D.A."/>
        </authorList>
    </citation>
    <scope>NUCLEOTIDE SEQUENCE [LARGE SCALE GENOMIC DNA]</scope>
</reference>
<name>A0ABM5J855_DRORH</name>
<dbReference type="Proteomes" id="UP001652680">
    <property type="component" value="Unassembled WGS sequence"/>
</dbReference>
<organism evidence="1 2">
    <name type="scientific">Drosophila rhopaloa</name>
    <name type="common">Fruit fly</name>
    <dbReference type="NCBI Taxonomy" id="1041015"/>
    <lineage>
        <taxon>Eukaryota</taxon>
        <taxon>Metazoa</taxon>
        <taxon>Ecdysozoa</taxon>
        <taxon>Arthropoda</taxon>
        <taxon>Hexapoda</taxon>
        <taxon>Insecta</taxon>
        <taxon>Pterygota</taxon>
        <taxon>Neoptera</taxon>
        <taxon>Endopterygota</taxon>
        <taxon>Diptera</taxon>
        <taxon>Brachycera</taxon>
        <taxon>Muscomorpha</taxon>
        <taxon>Ephydroidea</taxon>
        <taxon>Drosophilidae</taxon>
        <taxon>Drosophila</taxon>
        <taxon>Sophophora</taxon>
    </lineage>
</organism>
<evidence type="ECO:0000313" key="1">
    <source>
        <dbReference type="EnsemblMetazoa" id="XP_044314999.1"/>
    </source>
</evidence>
<reference evidence="1" key="2">
    <citation type="submission" date="2025-05" db="UniProtKB">
        <authorList>
            <consortium name="EnsemblMetazoa"/>
        </authorList>
    </citation>
    <scope>IDENTIFICATION</scope>
</reference>
<dbReference type="RefSeq" id="XP_044314999.1">
    <property type="nucleotide sequence ID" value="XM_044459064.1"/>
</dbReference>
<dbReference type="EnsemblMetazoa" id="XM_044459064.1">
    <property type="protein sequence ID" value="XP_044314999.1"/>
    <property type="gene ID" value="LOC123037583"/>
</dbReference>